<name>A0A518HNX7_9BACT</name>
<protein>
    <recommendedName>
        <fullName evidence="3">VWFA domain-containing protein</fullName>
    </recommendedName>
</protein>
<dbReference type="OrthoDB" id="270719at2"/>
<dbReference type="RefSeq" id="WP_145386144.1">
    <property type="nucleotide sequence ID" value="NZ_CP037423.1"/>
</dbReference>
<gene>
    <name evidence="1" type="ORF">Enr13x_23870</name>
</gene>
<evidence type="ECO:0000313" key="2">
    <source>
        <dbReference type="Proteomes" id="UP000319004"/>
    </source>
</evidence>
<accession>A0A518HNX7</accession>
<evidence type="ECO:0008006" key="3">
    <source>
        <dbReference type="Google" id="ProtNLM"/>
    </source>
</evidence>
<keyword evidence="2" id="KW-1185">Reference proteome</keyword>
<dbReference type="AlphaFoldDB" id="A0A518HNX7"/>
<dbReference type="Proteomes" id="UP000319004">
    <property type="component" value="Chromosome"/>
</dbReference>
<dbReference type="EMBL" id="CP037423">
    <property type="protein sequence ID" value="QDV42539.1"/>
    <property type="molecule type" value="Genomic_DNA"/>
</dbReference>
<organism evidence="1 2">
    <name type="scientific">Stieleria neptunia</name>
    <dbReference type="NCBI Taxonomy" id="2527979"/>
    <lineage>
        <taxon>Bacteria</taxon>
        <taxon>Pseudomonadati</taxon>
        <taxon>Planctomycetota</taxon>
        <taxon>Planctomycetia</taxon>
        <taxon>Pirellulales</taxon>
        <taxon>Pirellulaceae</taxon>
        <taxon>Stieleria</taxon>
    </lineage>
</organism>
<sequence length="233" mass="26272">MNPRTRIFQAALLSCIAFSGCVKKQETVDRPVFEPYEIDSCLAISIDLSGSFANDFGERAYPLVLDLMDTFTDQSMGAECKIVLSQMSGHDQVVLFEGSPAELRHEFGSPEQMATFLRDHSKPDRSPIYVATRKTVDYVNLMNGISEKTRVLTVILSDMRDSESDQSKRSQEGFRMLASLETYRERGGSLALYFVEQEEVPRWKEILGRAGFAEGQFVISNSLESNPQLPRFD</sequence>
<reference evidence="1 2" key="1">
    <citation type="submission" date="2019-03" db="EMBL/GenBank/DDBJ databases">
        <title>Deep-cultivation of Planctomycetes and their phenomic and genomic characterization uncovers novel biology.</title>
        <authorList>
            <person name="Wiegand S."/>
            <person name="Jogler M."/>
            <person name="Boedeker C."/>
            <person name="Pinto D."/>
            <person name="Vollmers J."/>
            <person name="Rivas-Marin E."/>
            <person name="Kohn T."/>
            <person name="Peeters S.H."/>
            <person name="Heuer A."/>
            <person name="Rast P."/>
            <person name="Oberbeckmann S."/>
            <person name="Bunk B."/>
            <person name="Jeske O."/>
            <person name="Meyerdierks A."/>
            <person name="Storesund J.E."/>
            <person name="Kallscheuer N."/>
            <person name="Luecker S."/>
            <person name="Lage O.M."/>
            <person name="Pohl T."/>
            <person name="Merkel B.J."/>
            <person name="Hornburger P."/>
            <person name="Mueller R.-W."/>
            <person name="Bruemmer F."/>
            <person name="Labrenz M."/>
            <person name="Spormann A.M."/>
            <person name="Op den Camp H."/>
            <person name="Overmann J."/>
            <person name="Amann R."/>
            <person name="Jetten M.S.M."/>
            <person name="Mascher T."/>
            <person name="Medema M.H."/>
            <person name="Devos D.P."/>
            <person name="Kaster A.-K."/>
            <person name="Ovreas L."/>
            <person name="Rohde M."/>
            <person name="Galperin M.Y."/>
            <person name="Jogler C."/>
        </authorList>
    </citation>
    <scope>NUCLEOTIDE SEQUENCE [LARGE SCALE GENOMIC DNA]</scope>
    <source>
        <strain evidence="1 2">Enr13</strain>
    </source>
</reference>
<dbReference type="PROSITE" id="PS51257">
    <property type="entry name" value="PROKAR_LIPOPROTEIN"/>
    <property type="match status" value="1"/>
</dbReference>
<dbReference type="KEGG" id="snep:Enr13x_23870"/>
<proteinExistence type="predicted"/>
<evidence type="ECO:0000313" key="1">
    <source>
        <dbReference type="EMBL" id="QDV42539.1"/>
    </source>
</evidence>